<evidence type="ECO:0000313" key="3">
    <source>
        <dbReference type="Proteomes" id="UP000252770"/>
    </source>
</evidence>
<keyword evidence="3" id="KW-1185">Reference proteome</keyword>
<protein>
    <submittedName>
        <fullName evidence="2">Uncharacterized protein</fullName>
    </submittedName>
</protein>
<accession>A0A367YR47</accession>
<organism evidence="2 3">
    <name type="scientific">Desertihabitans brevis</name>
    <dbReference type="NCBI Taxonomy" id="2268447"/>
    <lineage>
        <taxon>Bacteria</taxon>
        <taxon>Bacillati</taxon>
        <taxon>Actinomycetota</taxon>
        <taxon>Actinomycetes</taxon>
        <taxon>Propionibacteriales</taxon>
        <taxon>Propionibacteriaceae</taxon>
        <taxon>Desertihabitans</taxon>
    </lineage>
</organism>
<comment type="caution">
    <text evidence="2">The sequence shown here is derived from an EMBL/GenBank/DDBJ whole genome shotgun (WGS) entry which is preliminary data.</text>
</comment>
<feature type="region of interest" description="Disordered" evidence="1">
    <location>
        <begin position="1"/>
        <end position="21"/>
    </location>
</feature>
<proteinExistence type="predicted"/>
<sequence length="105" mass="11190">MPEPSTVLGAHDNRRHGHIAVSQPRPDAPILAFTSTHEGLLSVCFGHVPGRLGLGQADSGVHLDPDAARALAAELTWWADQATKPAHDPLEQDDLLSVLPEVDHA</sequence>
<evidence type="ECO:0000313" key="2">
    <source>
        <dbReference type="EMBL" id="RCK68298.1"/>
    </source>
</evidence>
<evidence type="ECO:0000256" key="1">
    <source>
        <dbReference type="SAM" id="MobiDB-lite"/>
    </source>
</evidence>
<dbReference type="AlphaFoldDB" id="A0A367YR47"/>
<dbReference type="EMBL" id="QOUI01000012">
    <property type="protein sequence ID" value="RCK68298.1"/>
    <property type="molecule type" value="Genomic_DNA"/>
</dbReference>
<dbReference type="Proteomes" id="UP000252770">
    <property type="component" value="Unassembled WGS sequence"/>
</dbReference>
<name>A0A367YR47_9ACTN</name>
<dbReference type="RefSeq" id="WP_114127859.1">
    <property type="nucleotide sequence ID" value="NZ_QOUI01000012.1"/>
</dbReference>
<gene>
    <name evidence="2" type="ORF">DT076_16760</name>
</gene>
<reference evidence="2 3" key="1">
    <citation type="submission" date="2018-07" db="EMBL/GenBank/DDBJ databases">
        <title>Desertimonas flava gen. nov. sp. nov.</title>
        <authorList>
            <person name="Liu S."/>
        </authorList>
    </citation>
    <scope>NUCLEOTIDE SEQUENCE [LARGE SCALE GENOMIC DNA]</scope>
    <source>
        <strain evidence="2 3">16Sb5-5</strain>
    </source>
</reference>